<dbReference type="AlphaFoldDB" id="A0A2N3PJV8"/>
<keyword evidence="2" id="KW-0547">Nucleotide-binding</keyword>
<comment type="subcellular location">
    <subcellularLocation>
        <location evidence="1">Membrane</location>
    </subcellularLocation>
</comment>
<reference evidence="8 9" key="1">
    <citation type="submission" date="2016-07" db="EMBL/GenBank/DDBJ databases">
        <title>Detection of Helicobacter winghamensis from caecal content of red fox (Vulpes vulpes).</title>
        <authorList>
            <person name="Zanoni R.G."/>
            <person name="Florio D."/>
            <person name="Caffara M."/>
            <person name="Renzi M."/>
            <person name="Parisi A."/>
            <person name="Pasquali F."/>
            <person name="Manfreda G."/>
        </authorList>
    </citation>
    <scope>NUCLEOTIDE SEQUENCE [LARGE SCALE GENOMIC DNA]</scope>
    <source>
        <strain evidence="8 9">295_13</strain>
    </source>
</reference>
<keyword evidence="9" id="KW-1185">Reference proteome</keyword>
<dbReference type="SUPFAM" id="SSF52540">
    <property type="entry name" value="P-loop containing nucleoside triphosphate hydrolases"/>
    <property type="match status" value="1"/>
</dbReference>
<dbReference type="Proteomes" id="UP000233350">
    <property type="component" value="Unassembled WGS sequence"/>
</dbReference>
<name>A0A2N3PJV8_9HELI</name>
<keyword evidence="4" id="KW-0342">GTP-binding</keyword>
<dbReference type="GO" id="GO:0016020">
    <property type="term" value="C:membrane"/>
    <property type="evidence" value="ECO:0007669"/>
    <property type="project" value="UniProtKB-SubCell"/>
</dbReference>
<comment type="caution">
    <text evidence="8">The sequence shown here is derived from an EMBL/GenBank/DDBJ whole genome shotgun (WGS) entry which is preliminary data.</text>
</comment>
<evidence type="ECO:0000256" key="1">
    <source>
        <dbReference type="ARBA" id="ARBA00004370"/>
    </source>
</evidence>
<feature type="coiled-coil region" evidence="6">
    <location>
        <begin position="536"/>
        <end position="570"/>
    </location>
</feature>
<dbReference type="OrthoDB" id="1100581at2"/>
<dbReference type="Gene3D" id="3.40.50.300">
    <property type="entry name" value="P-loop containing nucleotide triphosphate hydrolases"/>
    <property type="match status" value="1"/>
</dbReference>
<dbReference type="STRING" id="556267.HWAG_01114"/>
<keyword evidence="5" id="KW-0472">Membrane</keyword>
<evidence type="ECO:0000313" key="9">
    <source>
        <dbReference type="Proteomes" id="UP000233350"/>
    </source>
</evidence>
<dbReference type="RefSeq" id="WP_050754816.1">
    <property type="nucleotide sequence ID" value="NZ_CABKOI010000020.1"/>
</dbReference>
<feature type="domain" description="Dynamin N-terminal" evidence="7">
    <location>
        <begin position="213"/>
        <end position="406"/>
    </location>
</feature>
<sequence length="810" mass="92695">MEQNLLQNQLQESFQKNFQEYFKEIMPLGNLHILEQGKADEILAIFFSLDAQGFNTFWQSEILQQLCEKYCKTLSFKGIMQVQYTLLLNLQNAFFKDPKTTQELLKKTLSNLEILKHKNLTKSILLDPIYSHFNALINTEIIQNPKQAKKDSIFKAPKALLEDFLGESFKLLTAQQIVIKKCITQNFAHLLPNLTQLEALLQKVQNQHFSLGITGVLSSGKSTLLNALLGKEILGTSTIPETASLTLLKYAKTTSVSVSFWNTQEWQDLKSTMDETTLNTLLSDAEFHKCLETFVQNSTQRLEISIDELPKYTSANYPSKLCSLIKETTLYTPLEFLKNNVEIVDTPGLDDPIIQREEITRKYLAKCDLLIHAMNASQSATQIDRDFIVETLQNANLSRILIVLTHADLLKKNELEAVLAYTKESLKKSIKASLKETKDAQDEEIEILFDRLDFITLASYPALVCQSDPSKARELGYTLKDSNFQALIDYLNQTLLGKNSTKAKDIIYLCAQGFKRIYQNISNSIALEQSLLFAKEDEVKGQIAKAKQEKEKSQNALNSAKNALDSATIQLKDFSITLQNQLHQKLQKAQEVLGERVFSDIIYEYEKGKIPSKQRLEYLLDFGLKDTLSEILRFSAQSLIKKISQLFLQIQTYLENITLDNESITSQNKNFNLYLNPTLLQKTKLKILTRVLKSAETFNKNKQDALRLALQEDFQEGFLDFIESLMAESNEIKNKYITYFANLLDSSKEQLELDLQSKENILQSALSNLDLNTNQKKQREKILLEISEFLKAQIKECEMLQYYATRKKNA</sequence>
<dbReference type="EMBL" id="MBPK01000022">
    <property type="protein sequence ID" value="PKT81474.1"/>
    <property type="molecule type" value="Genomic_DNA"/>
</dbReference>
<evidence type="ECO:0000259" key="7">
    <source>
        <dbReference type="Pfam" id="PF00350"/>
    </source>
</evidence>
<organism evidence="8 9">
    <name type="scientific">Helicobacter winghamensis</name>
    <dbReference type="NCBI Taxonomy" id="157268"/>
    <lineage>
        <taxon>Bacteria</taxon>
        <taxon>Pseudomonadati</taxon>
        <taxon>Campylobacterota</taxon>
        <taxon>Epsilonproteobacteria</taxon>
        <taxon>Campylobacterales</taxon>
        <taxon>Helicobacteraceae</taxon>
        <taxon>Helicobacter</taxon>
    </lineage>
</organism>
<dbReference type="Pfam" id="PF00350">
    <property type="entry name" value="Dynamin_N"/>
    <property type="match status" value="1"/>
</dbReference>
<keyword evidence="3" id="KW-0378">Hydrolase</keyword>
<evidence type="ECO:0000256" key="4">
    <source>
        <dbReference type="ARBA" id="ARBA00023134"/>
    </source>
</evidence>
<evidence type="ECO:0000256" key="6">
    <source>
        <dbReference type="SAM" id="Coils"/>
    </source>
</evidence>
<dbReference type="PANTHER" id="PTHR10465">
    <property type="entry name" value="TRANSMEMBRANE GTPASE FZO1"/>
    <property type="match status" value="1"/>
</dbReference>
<dbReference type="InterPro" id="IPR027417">
    <property type="entry name" value="P-loop_NTPase"/>
</dbReference>
<dbReference type="InterPro" id="IPR045063">
    <property type="entry name" value="Dynamin_N"/>
</dbReference>
<protein>
    <recommendedName>
        <fullName evidence="7">Dynamin N-terminal domain-containing protein</fullName>
    </recommendedName>
</protein>
<dbReference type="GO" id="GO:0003924">
    <property type="term" value="F:GTPase activity"/>
    <property type="evidence" value="ECO:0007669"/>
    <property type="project" value="InterPro"/>
</dbReference>
<evidence type="ECO:0000313" key="8">
    <source>
        <dbReference type="EMBL" id="PKT81474.1"/>
    </source>
</evidence>
<dbReference type="GeneID" id="97290372"/>
<evidence type="ECO:0000256" key="2">
    <source>
        <dbReference type="ARBA" id="ARBA00022741"/>
    </source>
</evidence>
<dbReference type="InterPro" id="IPR027094">
    <property type="entry name" value="Mitofusin_fam"/>
</dbReference>
<proteinExistence type="predicted"/>
<dbReference type="PANTHER" id="PTHR10465:SF0">
    <property type="entry name" value="SARCALUMENIN"/>
    <property type="match status" value="1"/>
</dbReference>
<dbReference type="GO" id="GO:0005525">
    <property type="term" value="F:GTP binding"/>
    <property type="evidence" value="ECO:0007669"/>
    <property type="project" value="UniProtKB-KW"/>
</dbReference>
<dbReference type="CDD" id="cd09912">
    <property type="entry name" value="DLP_2"/>
    <property type="match status" value="1"/>
</dbReference>
<evidence type="ECO:0000256" key="3">
    <source>
        <dbReference type="ARBA" id="ARBA00022801"/>
    </source>
</evidence>
<accession>A0A2N3PJV8</accession>
<gene>
    <name evidence="8" type="ORF">BCM31_07390</name>
</gene>
<evidence type="ECO:0000256" key="5">
    <source>
        <dbReference type="ARBA" id="ARBA00023136"/>
    </source>
</evidence>
<keyword evidence="6" id="KW-0175">Coiled coil</keyword>